<keyword evidence="1" id="KW-0732">Signal</keyword>
<dbReference type="SMART" id="SM00034">
    <property type="entry name" value="CLECT"/>
    <property type="match status" value="1"/>
</dbReference>
<dbReference type="AlphaFoldDB" id="A0A4V6A4Y3"/>
<organism evidence="3 4">
    <name type="scientific">Steinernema carpocapsae</name>
    <name type="common">Entomopathogenic nematode</name>
    <dbReference type="NCBI Taxonomy" id="34508"/>
    <lineage>
        <taxon>Eukaryota</taxon>
        <taxon>Metazoa</taxon>
        <taxon>Ecdysozoa</taxon>
        <taxon>Nematoda</taxon>
        <taxon>Chromadorea</taxon>
        <taxon>Rhabditida</taxon>
        <taxon>Tylenchina</taxon>
        <taxon>Panagrolaimomorpha</taxon>
        <taxon>Strongyloidoidea</taxon>
        <taxon>Steinernematidae</taxon>
        <taxon>Steinernema</taxon>
    </lineage>
</organism>
<dbReference type="InterPro" id="IPR001304">
    <property type="entry name" value="C-type_lectin-like"/>
</dbReference>
<dbReference type="CDD" id="cd00037">
    <property type="entry name" value="CLECT"/>
    <property type="match status" value="1"/>
</dbReference>
<accession>A0A4V6A4Y3</accession>
<reference evidence="3 4" key="2">
    <citation type="journal article" date="2019" name="G3 (Bethesda)">
        <title>Hybrid Assembly of the Genome of the Entomopathogenic Nematode Steinernema carpocapsae Identifies the X-Chromosome.</title>
        <authorList>
            <person name="Serra L."/>
            <person name="Macchietto M."/>
            <person name="Macias-Munoz A."/>
            <person name="McGill C.J."/>
            <person name="Rodriguez I.M."/>
            <person name="Rodriguez B."/>
            <person name="Murad R."/>
            <person name="Mortazavi A."/>
        </authorList>
    </citation>
    <scope>NUCLEOTIDE SEQUENCE [LARGE SCALE GENOMIC DNA]</scope>
    <source>
        <strain evidence="3 4">ALL</strain>
    </source>
</reference>
<dbReference type="PROSITE" id="PS50041">
    <property type="entry name" value="C_TYPE_LECTIN_2"/>
    <property type="match status" value="1"/>
</dbReference>
<dbReference type="PANTHER" id="PTHR22803">
    <property type="entry name" value="MANNOSE, PHOSPHOLIPASE, LECTIN RECEPTOR RELATED"/>
    <property type="match status" value="1"/>
</dbReference>
<evidence type="ECO:0000256" key="1">
    <source>
        <dbReference type="SAM" id="SignalP"/>
    </source>
</evidence>
<dbReference type="EMBL" id="AZBU02000003">
    <property type="protein sequence ID" value="TKR88575.1"/>
    <property type="molecule type" value="Genomic_DNA"/>
</dbReference>
<feature type="domain" description="C-type lectin" evidence="2">
    <location>
        <begin position="34"/>
        <end position="158"/>
    </location>
</feature>
<feature type="chain" id="PRO_5020614792" description="C-type lectin domain-containing protein" evidence="1">
    <location>
        <begin position="23"/>
        <end position="173"/>
    </location>
</feature>
<keyword evidence="4" id="KW-1185">Reference proteome</keyword>
<evidence type="ECO:0000259" key="2">
    <source>
        <dbReference type="PROSITE" id="PS50041"/>
    </source>
</evidence>
<protein>
    <recommendedName>
        <fullName evidence="2">C-type lectin domain-containing protein</fullName>
    </recommendedName>
</protein>
<name>A0A4V6A4Y3_STECR</name>
<feature type="signal peptide" evidence="1">
    <location>
        <begin position="1"/>
        <end position="22"/>
    </location>
</feature>
<dbReference type="InterPro" id="IPR050111">
    <property type="entry name" value="C-type_lectin/snaclec_domain"/>
</dbReference>
<dbReference type="Pfam" id="PF00059">
    <property type="entry name" value="Lectin_C"/>
    <property type="match status" value="1"/>
</dbReference>
<proteinExistence type="predicted"/>
<dbReference type="Proteomes" id="UP000298663">
    <property type="component" value="Unassembled WGS sequence"/>
</dbReference>
<dbReference type="InterPro" id="IPR016187">
    <property type="entry name" value="CTDL_fold"/>
</dbReference>
<dbReference type="InterPro" id="IPR016186">
    <property type="entry name" value="C-type_lectin-like/link_sf"/>
</dbReference>
<dbReference type="OrthoDB" id="5873480at2759"/>
<dbReference type="SUPFAM" id="SSF56436">
    <property type="entry name" value="C-type lectin-like"/>
    <property type="match status" value="1"/>
</dbReference>
<comment type="caution">
    <text evidence="3">The sequence shown here is derived from an EMBL/GenBank/DDBJ whole genome shotgun (WGS) entry which is preliminary data.</text>
</comment>
<evidence type="ECO:0000313" key="3">
    <source>
        <dbReference type="EMBL" id="TKR88575.1"/>
    </source>
</evidence>
<gene>
    <name evidence="3" type="ORF">L596_012795</name>
</gene>
<evidence type="ECO:0000313" key="4">
    <source>
        <dbReference type="Proteomes" id="UP000298663"/>
    </source>
</evidence>
<dbReference type="STRING" id="34508.A0A4V6A4Y3"/>
<reference evidence="3 4" key="1">
    <citation type="journal article" date="2015" name="Genome Biol.">
        <title>Comparative genomics of Steinernema reveals deeply conserved gene regulatory networks.</title>
        <authorList>
            <person name="Dillman A.R."/>
            <person name="Macchietto M."/>
            <person name="Porter C.F."/>
            <person name="Rogers A."/>
            <person name="Williams B."/>
            <person name="Antoshechkin I."/>
            <person name="Lee M.M."/>
            <person name="Goodwin Z."/>
            <person name="Lu X."/>
            <person name="Lewis E.E."/>
            <person name="Goodrich-Blair H."/>
            <person name="Stock S.P."/>
            <person name="Adams B.J."/>
            <person name="Sternberg P.W."/>
            <person name="Mortazavi A."/>
        </authorList>
    </citation>
    <scope>NUCLEOTIDE SEQUENCE [LARGE SCALE GENOMIC DNA]</scope>
    <source>
        <strain evidence="3 4">ALL</strain>
    </source>
</reference>
<dbReference type="Gene3D" id="3.10.100.10">
    <property type="entry name" value="Mannose-Binding Protein A, subunit A"/>
    <property type="match status" value="1"/>
</dbReference>
<sequence>MGSSTLLPFMGLLLYTASLVSTYSYYCDSGWELFRDHCYYVSSDRKNWRESLQICQTFGANLASIHDKEENTFAVNLAQNDERNIEIWIGARTTQDMINFEWIDGSAWDFQGTIYGGQWAFEGVLALDVTRDYQSPGKVVWNKWTLYLDPRSISFMCKKLAKVKHGRPPMVHA</sequence>